<proteinExistence type="predicted"/>
<dbReference type="Pfam" id="PF26593">
    <property type="entry name" value="TraC-like"/>
    <property type="match status" value="1"/>
</dbReference>
<accession>A0A8J8Q0D7</accession>
<protein>
    <submittedName>
        <fullName evidence="4">Conjugal transfer protein</fullName>
    </submittedName>
</protein>
<sequence>MTNSSSTQSDSGIDHKVIHTGTSDQVVLGMSKMEVLAAIAPPAVIWFVGRQMIGGLLGTLTYTVAIAWLLIGFGFIVAKDPWMTARFYAETVLRSFSQQPIMLFDRNPDDSGIKQPTNDSVLAKAASVPLAGLRFLSAVRGPDSPEEKSDGPVRTQDLVQYRKAYHGTPAVETDEGNVVGAIRVSPANMVTSSEEEWQRQSRFYAKVLDTAVKGNIQIAEYMRMVDYTPRIERYTQREEEIVTTADGEAAPGEIDYSELEFGKQVLADLCQERADVVSMYDLSTYTVDPYLIVEVRPGDVVTEDDVEGGLTSIPLIGRFYTHWKVHQLKQDGEHIPQMIELLEDRLDAISDSIRRLEDVSGYAIPSEELSQVAADHYQAANVYAHADYTSLVRQSPIPTPQVTDDGIGTGEVSDPEYDVTYAHLDVETERDPRTTLSRRHNQLAIADQHAAHSDAPDPTAQSESSERPEATTDGGVTTEQPADDSLAPAETPGNAEIALTDEELEEQYISLLAPEEIERSWMNGGGNHLRIDGEVYAATMFISSYPKDPPQGFLEPILLFDDAEVQTNVSTHIETVDQDKAEQELEDYADALRKKYERVKNSRVEMFASRYRDEADETQAALDSYLQSEHDIFEAQTYIEVRSFNPDALKRAIRSIRAKMSDMSAEVSVLRQNHDVGHQTVAPACQDRVGQKVKVRSEALAAMNPWTTTNLHEPSGVEIAENMATNEPLAVDVYKRDAGYNWVIVGKTGAGKTVTSSQYLWRYKVDNPDSFIAVIDPLQEFANLQEVFGGERIVVGSTNINPFDIKPTPEDKLDAIGHSAPYREWLDSGLDFLELYYNMQGFDFSQYRAIWTKAIKRAGEQKGITEDPETHDAEYRREQGYDGKAPTMADDVLEIINDMSSDGAAYVEDSSNESQVKDREEKATTVINNHVEPFRDGGHLEHLAHETEVDLSDTDFVYADLQLKEGDEEGGGLMMHLLLDLLYNEVKSRPEPGTIFCDEFHYLLRDDMTVKSLSQKYRHHRHWDLSIGAGTQSHKDFFGTDGEGNVHLTDNAEVMLELSSMEIYQYVEGMNEEWGKRLGLSRDEAELIDNLQKGNLADGFSEVLLRVDDEGCYPGRVRMDHDQNPREAVALMYDPSEHGEDYASYLEQYDDVCEWRWS</sequence>
<dbReference type="InterPro" id="IPR058597">
    <property type="entry name" value="PrgI-like_dom"/>
</dbReference>
<dbReference type="InterPro" id="IPR003593">
    <property type="entry name" value="AAA+_ATPase"/>
</dbReference>
<feature type="transmembrane region" description="Helical" evidence="2">
    <location>
        <begin position="59"/>
        <end position="78"/>
    </location>
</feature>
<evidence type="ECO:0000259" key="3">
    <source>
        <dbReference type="SMART" id="SM00382"/>
    </source>
</evidence>
<dbReference type="InterPro" id="IPR051162">
    <property type="entry name" value="T4SS_component"/>
</dbReference>
<keyword evidence="2" id="KW-1133">Transmembrane helix</keyword>
<dbReference type="PANTHER" id="PTHR30121">
    <property type="entry name" value="UNCHARACTERIZED PROTEIN YJGR-RELATED"/>
    <property type="match status" value="1"/>
</dbReference>
<evidence type="ECO:0000256" key="2">
    <source>
        <dbReference type="SAM" id="Phobius"/>
    </source>
</evidence>
<dbReference type="OrthoDB" id="308309at2157"/>
<evidence type="ECO:0000313" key="5">
    <source>
        <dbReference type="Proteomes" id="UP000766904"/>
    </source>
</evidence>
<dbReference type="PANTHER" id="PTHR30121:SF6">
    <property type="entry name" value="SLR6007 PROTEIN"/>
    <property type="match status" value="1"/>
</dbReference>
<feature type="transmembrane region" description="Helical" evidence="2">
    <location>
        <begin position="35"/>
        <end position="53"/>
    </location>
</feature>
<dbReference type="EMBL" id="PHNJ01000021">
    <property type="protein sequence ID" value="TYL36193.1"/>
    <property type="molecule type" value="Genomic_DNA"/>
</dbReference>
<dbReference type="Gene3D" id="3.40.50.300">
    <property type="entry name" value="P-loop containing nucleotide triphosphate hydrolases"/>
    <property type="match status" value="1"/>
</dbReference>
<organism evidence="4 5">
    <name type="scientific">Natronococcus pandeyae</name>
    <dbReference type="NCBI Taxonomy" id="2055836"/>
    <lineage>
        <taxon>Archaea</taxon>
        <taxon>Methanobacteriati</taxon>
        <taxon>Methanobacteriota</taxon>
        <taxon>Stenosarchaea group</taxon>
        <taxon>Halobacteria</taxon>
        <taxon>Halobacteriales</taxon>
        <taxon>Natrialbaceae</taxon>
        <taxon>Natronococcus</taxon>
    </lineage>
</organism>
<dbReference type="Pfam" id="PF26592">
    <property type="entry name" value="PrgI_like"/>
    <property type="match status" value="1"/>
</dbReference>
<dbReference type="Gene3D" id="1.10.8.730">
    <property type="match status" value="1"/>
</dbReference>
<dbReference type="SUPFAM" id="SSF52540">
    <property type="entry name" value="P-loop containing nucleoside triphosphate hydrolases"/>
    <property type="match status" value="1"/>
</dbReference>
<dbReference type="InterPro" id="IPR058596">
    <property type="entry name" value="TraC-like_dom"/>
</dbReference>
<dbReference type="InterPro" id="IPR027417">
    <property type="entry name" value="P-loop_NTPase"/>
</dbReference>
<evidence type="ECO:0000313" key="4">
    <source>
        <dbReference type="EMBL" id="TYL36193.1"/>
    </source>
</evidence>
<feature type="region of interest" description="Disordered" evidence="1">
    <location>
        <begin position="395"/>
        <end position="415"/>
    </location>
</feature>
<comment type="caution">
    <text evidence="4">The sequence shown here is derived from an EMBL/GenBank/DDBJ whole genome shotgun (WGS) entry which is preliminary data.</text>
</comment>
<keyword evidence="2" id="KW-0472">Membrane</keyword>
<dbReference type="AlphaFoldDB" id="A0A8J8Q0D7"/>
<name>A0A8J8Q0D7_9EURY</name>
<keyword evidence="2" id="KW-0812">Transmembrane</keyword>
<evidence type="ECO:0000256" key="1">
    <source>
        <dbReference type="SAM" id="MobiDB-lite"/>
    </source>
</evidence>
<keyword evidence="5" id="KW-1185">Reference proteome</keyword>
<reference evidence="4" key="1">
    <citation type="submission" date="2017-11" db="EMBL/GenBank/DDBJ databases">
        <authorList>
            <person name="Kajale S.C."/>
            <person name="Sharma A."/>
        </authorList>
    </citation>
    <scope>NUCLEOTIDE SEQUENCE</scope>
    <source>
        <strain evidence="4">LS1_42</strain>
    </source>
</reference>
<gene>
    <name evidence="4" type="ORF">CV102_23955</name>
</gene>
<feature type="region of interest" description="Disordered" evidence="1">
    <location>
        <begin position="446"/>
        <end position="491"/>
    </location>
</feature>
<dbReference type="SMART" id="SM00382">
    <property type="entry name" value="AAA"/>
    <property type="match status" value="1"/>
</dbReference>
<feature type="domain" description="AAA+ ATPase" evidence="3">
    <location>
        <begin position="738"/>
        <end position="1110"/>
    </location>
</feature>
<dbReference type="Proteomes" id="UP000766904">
    <property type="component" value="Unassembled WGS sequence"/>
</dbReference>